<proteinExistence type="predicted"/>
<dbReference type="Pfam" id="PF08545">
    <property type="entry name" value="ACP_syn_III"/>
    <property type="match status" value="1"/>
</dbReference>
<dbReference type="Proteomes" id="UP000229681">
    <property type="component" value="Unassembled WGS sequence"/>
</dbReference>
<dbReference type="InterPro" id="IPR013751">
    <property type="entry name" value="ACP_syn_III_N"/>
</dbReference>
<evidence type="ECO:0000313" key="8">
    <source>
        <dbReference type="Proteomes" id="UP000229681"/>
    </source>
</evidence>
<gene>
    <name evidence="5" type="ORF">CUN49_01885</name>
    <name evidence="6" type="ORF">CUN50_01655</name>
</gene>
<protein>
    <submittedName>
        <fullName evidence="6">Ketoacyl-ACP synthase III</fullName>
    </submittedName>
</protein>
<name>A0A2M8PZZ2_9CHLR</name>
<dbReference type="SUPFAM" id="SSF53901">
    <property type="entry name" value="Thiolase-like"/>
    <property type="match status" value="1"/>
</dbReference>
<evidence type="ECO:0000256" key="1">
    <source>
        <dbReference type="ARBA" id="ARBA00022679"/>
    </source>
</evidence>
<organism evidence="6 7">
    <name type="scientific">Candidatus Thermofonsia Clade 1 bacterium</name>
    <dbReference type="NCBI Taxonomy" id="2364210"/>
    <lineage>
        <taxon>Bacteria</taxon>
        <taxon>Bacillati</taxon>
        <taxon>Chloroflexota</taxon>
        <taxon>Candidatus Thermofontia</taxon>
        <taxon>Candidatus Thermofonsia Clade 1</taxon>
    </lineage>
</organism>
<dbReference type="PANTHER" id="PTHR34069:SF2">
    <property type="entry name" value="BETA-KETOACYL-[ACYL-CARRIER-PROTEIN] SYNTHASE III"/>
    <property type="match status" value="1"/>
</dbReference>
<reference evidence="7 8" key="1">
    <citation type="submission" date="2017-11" db="EMBL/GenBank/DDBJ databases">
        <title>Evolution of Phototrophy in the Chloroflexi Phylum Driven by Horizontal Gene Transfer.</title>
        <authorList>
            <person name="Ward L.M."/>
            <person name="Hemp J."/>
            <person name="Shih P.M."/>
            <person name="Mcglynn S.E."/>
            <person name="Fischer W."/>
        </authorList>
    </citation>
    <scope>NUCLEOTIDE SEQUENCE [LARGE SCALE GENOMIC DNA]</scope>
    <source>
        <strain evidence="6">CP1_1M</strain>
        <strain evidence="5">JP3_13</strain>
    </source>
</reference>
<dbReference type="Proteomes" id="UP000228947">
    <property type="component" value="Unassembled WGS sequence"/>
</dbReference>
<sequence>MTRHARILSSGRYVPERVLTNAELDQMLGEPVSDWLIQNVGIRERRLMRDDQVTSDLAVAAAQQALERAGLTPEQIDLIILATDTPDYISPGTASVVQYKLGARRAATFDINNACAAWLTGLDIAAKYIATDRDYRHILVIGAYGMSRFVDWTDKRTCTLFADGGGAVILSLSDRPGFLGAKLIADGSYHDYMGVFVGGTYATLRQSKEQYLRIQKRFPPDTNQRHWTPLIRALLEKIDRRVEDIAKIYFTQLNLRTIEAVMSELGLPMSRTHTVMDKWGYTGSACMPMALDDAIEQGDAPQEGDLVVFVASGAGYTMGAAAFLW</sequence>
<evidence type="ECO:0000313" key="6">
    <source>
        <dbReference type="EMBL" id="PJF43120.1"/>
    </source>
</evidence>
<accession>A0A2M8PHU5</accession>
<keyword evidence="2" id="KW-0012">Acyltransferase</keyword>
<feature type="domain" description="Beta-ketoacyl-[acyl-carrier-protein] synthase III C-terminal" evidence="3">
    <location>
        <begin position="235"/>
        <end position="325"/>
    </location>
</feature>
<evidence type="ECO:0000259" key="3">
    <source>
        <dbReference type="Pfam" id="PF08541"/>
    </source>
</evidence>
<evidence type="ECO:0000259" key="4">
    <source>
        <dbReference type="Pfam" id="PF08545"/>
    </source>
</evidence>
<evidence type="ECO:0000313" key="5">
    <source>
        <dbReference type="EMBL" id="PJF37114.1"/>
    </source>
</evidence>
<dbReference type="EMBL" id="PGTL01000004">
    <property type="protein sequence ID" value="PJF43120.1"/>
    <property type="molecule type" value="Genomic_DNA"/>
</dbReference>
<dbReference type="Gene3D" id="3.40.47.10">
    <property type="match status" value="1"/>
</dbReference>
<dbReference type="GO" id="GO:0044550">
    <property type="term" value="P:secondary metabolite biosynthetic process"/>
    <property type="evidence" value="ECO:0007669"/>
    <property type="project" value="TreeGrafter"/>
</dbReference>
<evidence type="ECO:0000256" key="2">
    <source>
        <dbReference type="ARBA" id="ARBA00023315"/>
    </source>
</evidence>
<accession>A0A2M8PZZ2</accession>
<dbReference type="InterPro" id="IPR013747">
    <property type="entry name" value="ACP_syn_III_C"/>
</dbReference>
<dbReference type="GO" id="GO:0006633">
    <property type="term" value="P:fatty acid biosynthetic process"/>
    <property type="evidence" value="ECO:0007669"/>
    <property type="project" value="InterPro"/>
</dbReference>
<dbReference type="NCBIfam" id="NF006829">
    <property type="entry name" value="PRK09352.1"/>
    <property type="match status" value="1"/>
</dbReference>
<keyword evidence="1" id="KW-0808">Transferase</keyword>
<dbReference type="Pfam" id="PF08541">
    <property type="entry name" value="ACP_syn_III_C"/>
    <property type="match status" value="1"/>
</dbReference>
<dbReference type="GO" id="GO:0004315">
    <property type="term" value="F:3-oxoacyl-[acyl-carrier-protein] synthase activity"/>
    <property type="evidence" value="ECO:0007669"/>
    <property type="project" value="InterPro"/>
</dbReference>
<dbReference type="PANTHER" id="PTHR34069">
    <property type="entry name" value="3-OXOACYL-[ACYL-CARRIER-PROTEIN] SYNTHASE 3"/>
    <property type="match status" value="1"/>
</dbReference>
<dbReference type="InterPro" id="IPR016039">
    <property type="entry name" value="Thiolase-like"/>
</dbReference>
<feature type="domain" description="Beta-ketoacyl-[acyl-carrier-protein] synthase III N-terminal" evidence="4">
    <location>
        <begin position="109"/>
        <end position="187"/>
    </location>
</feature>
<dbReference type="EMBL" id="PGTM01000014">
    <property type="protein sequence ID" value="PJF37114.1"/>
    <property type="molecule type" value="Genomic_DNA"/>
</dbReference>
<dbReference type="AlphaFoldDB" id="A0A2M8PZZ2"/>
<dbReference type="CDD" id="cd00830">
    <property type="entry name" value="KAS_III"/>
    <property type="match status" value="1"/>
</dbReference>
<evidence type="ECO:0000313" key="7">
    <source>
        <dbReference type="Proteomes" id="UP000228947"/>
    </source>
</evidence>
<comment type="caution">
    <text evidence="6">The sequence shown here is derived from an EMBL/GenBank/DDBJ whole genome shotgun (WGS) entry which is preliminary data.</text>
</comment>